<reference evidence="2" key="1">
    <citation type="submission" date="2020-07" db="EMBL/GenBank/DDBJ databases">
        <title>Draft Genome Sequence of a Deep-Sea Yeast, Naganishia (Cryptococcus) liquefaciens strain N6.</title>
        <authorList>
            <person name="Han Y.W."/>
            <person name="Kajitani R."/>
            <person name="Morimoto H."/>
            <person name="Parhat M."/>
            <person name="Tsubouchi H."/>
            <person name="Bakenova O."/>
            <person name="Ogata M."/>
            <person name="Argunhan B."/>
            <person name="Aoki R."/>
            <person name="Kajiwara S."/>
            <person name="Itoh T."/>
            <person name="Iwasaki H."/>
        </authorList>
    </citation>
    <scope>NUCLEOTIDE SEQUENCE</scope>
    <source>
        <strain evidence="2">N6</strain>
    </source>
</reference>
<sequence>MRTHPVDPHTPRRKRHMFDPSRIKIGVPARLKPENGQRDDGALVKRQWHAPWSLATESPTYASTTNQANHVTVVRGTTIVTGTPPPSTSAKAATSTPTTKPAQVSSSSPPVSASPAPETSSTQNATPTPEASSTSTSQTPSTTSTSITSSSSSQVTSVPALTLSSLPTTVPVATALTLAGAASSSSSHSSSITTSSSNTAAATAGAQAAEDDANSTSLSSGGKVGITIGAILGAATLGLLLLWAYKRFSRDRRNGNSNAYNRRSMLQDRGYDHPDDDQAWHDSNQDGYGGHDGYAGRYNDLDDGALVRQGAYGAGLRAESPQMEMAHPYAATTYASFPPGQASSRTRDLTNGGVYATYADFDDDLPDTYPNNASQYSHDGRDSPTDYYGHAMSSANTDMMIAAQYGDDAFSGDGHGGHAIGQAIASPYMGAMAVTNGELATAQRVPINVNGNGPQLPPFNPVGSPHLFDSGLYADDQPQPQGAKQLSRKSSQAAPKTATGEQLLRQEYRDLARAAQVEEPTTPTTATLAAAGGFAIPRSVSPKLTPQADTSRTTPLTPMPMPERYRHGQPLTTLEEVPTPASKIQPLGSVEVDPFSDIPMLLPPARSSAESLALPLPRPGQPLVGGSTDTQTTGSYASAVSQNAFSLDPAHPAFALSSPGLSLPESPASFADPGRYRSPFARPSVPSAVSLHVPSPQDVPQLRNKTSLDAGWAPASAQKLADAAGLKPEPTPRPDHARSLSTATNVDDAYDGI</sequence>
<evidence type="ECO:0000313" key="2">
    <source>
        <dbReference type="EMBL" id="GHJ89369.1"/>
    </source>
</evidence>
<name>A0A8H3TYC1_9TREE</name>
<proteinExistence type="predicted"/>
<keyword evidence="3" id="KW-1185">Reference proteome</keyword>
<feature type="compositionally biased region" description="Polar residues" evidence="1">
    <location>
        <begin position="478"/>
        <end position="494"/>
    </location>
</feature>
<evidence type="ECO:0000313" key="3">
    <source>
        <dbReference type="Proteomes" id="UP000620104"/>
    </source>
</evidence>
<gene>
    <name evidence="2" type="ORF">NliqN6_5771</name>
</gene>
<comment type="caution">
    <text evidence="2">The sequence shown here is derived from an EMBL/GenBank/DDBJ whole genome shotgun (WGS) entry which is preliminary data.</text>
</comment>
<feature type="region of interest" description="Disordered" evidence="1">
    <location>
        <begin position="78"/>
        <end position="154"/>
    </location>
</feature>
<feature type="compositionally biased region" description="Low complexity" evidence="1">
    <location>
        <begin position="78"/>
        <end position="123"/>
    </location>
</feature>
<organism evidence="2 3">
    <name type="scientific">Naganishia liquefaciens</name>
    <dbReference type="NCBI Taxonomy" id="104408"/>
    <lineage>
        <taxon>Eukaryota</taxon>
        <taxon>Fungi</taxon>
        <taxon>Dikarya</taxon>
        <taxon>Basidiomycota</taxon>
        <taxon>Agaricomycotina</taxon>
        <taxon>Tremellomycetes</taxon>
        <taxon>Filobasidiales</taxon>
        <taxon>Filobasidiaceae</taxon>
        <taxon>Naganishia</taxon>
    </lineage>
</organism>
<evidence type="ECO:0000256" key="1">
    <source>
        <dbReference type="SAM" id="MobiDB-lite"/>
    </source>
</evidence>
<feature type="compositionally biased region" description="Low complexity" evidence="1">
    <location>
        <begin position="132"/>
        <end position="154"/>
    </location>
</feature>
<feature type="region of interest" description="Disordered" evidence="1">
    <location>
        <begin position="452"/>
        <end position="500"/>
    </location>
</feature>
<dbReference type="EMBL" id="BLZA01000040">
    <property type="protein sequence ID" value="GHJ89369.1"/>
    <property type="molecule type" value="Genomic_DNA"/>
</dbReference>
<feature type="region of interest" description="Disordered" evidence="1">
    <location>
        <begin position="538"/>
        <end position="563"/>
    </location>
</feature>
<dbReference type="OrthoDB" id="2592421at2759"/>
<feature type="compositionally biased region" description="Polar residues" evidence="1">
    <location>
        <begin position="542"/>
        <end position="556"/>
    </location>
</feature>
<accession>A0A8H3TYC1</accession>
<dbReference type="AlphaFoldDB" id="A0A8H3TYC1"/>
<protein>
    <submittedName>
        <fullName evidence="2">Uncharacterized protein</fullName>
    </submittedName>
</protein>
<dbReference type="Proteomes" id="UP000620104">
    <property type="component" value="Unassembled WGS sequence"/>
</dbReference>
<feature type="region of interest" description="Disordered" evidence="1">
    <location>
        <begin position="684"/>
        <end position="753"/>
    </location>
</feature>